<evidence type="ECO:0008006" key="2">
    <source>
        <dbReference type="Google" id="ProtNLM"/>
    </source>
</evidence>
<dbReference type="EMBL" id="DSGB01000004">
    <property type="protein sequence ID" value="HER95584.1"/>
    <property type="molecule type" value="Genomic_DNA"/>
</dbReference>
<dbReference type="AlphaFoldDB" id="A0A7V2AZM8"/>
<organism evidence="1">
    <name type="scientific">Rhodothermus marinus</name>
    <name type="common">Rhodothermus obamensis</name>
    <dbReference type="NCBI Taxonomy" id="29549"/>
    <lineage>
        <taxon>Bacteria</taxon>
        <taxon>Pseudomonadati</taxon>
        <taxon>Rhodothermota</taxon>
        <taxon>Rhodothermia</taxon>
        <taxon>Rhodothermales</taxon>
        <taxon>Rhodothermaceae</taxon>
        <taxon>Rhodothermus</taxon>
    </lineage>
</organism>
<comment type="caution">
    <text evidence="1">The sequence shown here is derived from an EMBL/GenBank/DDBJ whole genome shotgun (WGS) entry which is preliminary data.</text>
</comment>
<name>A0A7V2AZM8_RHOMR</name>
<protein>
    <recommendedName>
        <fullName evidence="2">Transporter</fullName>
    </recommendedName>
</protein>
<sequence length="344" mass="38808">MLLLSPGMLNSIVSRWMLYGTLWMVAVGSGYAQDAPLPEDLTTLGPEELLALELIPIDVLGAHIHPKGVWMAGYRFGSMHMKPAHGLHDRAYALEPKAMHTGMHMVEAMYGITDRLTLAAMLSYQRSILRLQTTEGMRYRITASGLGDVQIALHYALRASMVHYLTSFAGLSLPVGRVNLWSDRLPRPLPYAMRPGSGTWDMLIGLASIHRLKDWNLGVHGDALWRIGKNTYGYRLGHRIHAGAWATYRLWSWLAFTMHVDGHLLGDVSGRDARLDPHVSPMDDPALQGDRHVMVQPSINIYLPKGPLRGMRWALHLDLPLKVWHETAAMEMHRQWILALQWAW</sequence>
<gene>
    <name evidence="1" type="ORF">ENO59_03580</name>
</gene>
<reference evidence="1" key="1">
    <citation type="journal article" date="2020" name="mSystems">
        <title>Genome- and Community-Level Interaction Insights into Carbon Utilization and Element Cycling Functions of Hydrothermarchaeota in Hydrothermal Sediment.</title>
        <authorList>
            <person name="Zhou Z."/>
            <person name="Liu Y."/>
            <person name="Xu W."/>
            <person name="Pan J."/>
            <person name="Luo Z.H."/>
            <person name="Li M."/>
        </authorList>
    </citation>
    <scope>NUCLEOTIDE SEQUENCE [LARGE SCALE GENOMIC DNA]</scope>
    <source>
        <strain evidence="1">SpSt-143</strain>
    </source>
</reference>
<proteinExistence type="predicted"/>
<evidence type="ECO:0000313" key="1">
    <source>
        <dbReference type="EMBL" id="HER95584.1"/>
    </source>
</evidence>
<accession>A0A7V2AZM8</accession>